<dbReference type="GO" id="GO:0098662">
    <property type="term" value="P:inorganic cation transmembrane transport"/>
    <property type="evidence" value="ECO:0007669"/>
    <property type="project" value="InterPro"/>
</dbReference>
<accession>A0A4R6SH73</accession>
<comment type="caution">
    <text evidence="2">The sequence shown here is derived from an EMBL/GenBank/DDBJ whole genome shotgun (WGS) entry which is preliminary data.</text>
</comment>
<dbReference type="GO" id="GO:0015297">
    <property type="term" value="F:antiporter activity"/>
    <property type="evidence" value="ECO:0007669"/>
    <property type="project" value="InterPro"/>
</dbReference>
<name>A0A4R6SH73_LABRH</name>
<evidence type="ECO:0000256" key="1">
    <source>
        <dbReference type="SAM" id="Phobius"/>
    </source>
</evidence>
<dbReference type="InterPro" id="IPR005133">
    <property type="entry name" value="PhaG_MnhG_YufB"/>
</dbReference>
<protein>
    <submittedName>
        <fullName evidence="2">Na+/H+ antiporter subunit</fullName>
    </submittedName>
</protein>
<gene>
    <name evidence="2" type="ORF">EV186_102746</name>
</gene>
<keyword evidence="1" id="KW-1133">Transmembrane helix</keyword>
<dbReference type="RefSeq" id="WP_133849533.1">
    <property type="nucleotide sequence ID" value="NZ_SNXZ01000002.1"/>
</dbReference>
<organism evidence="2 3">
    <name type="scientific">Labedaea rhizosphaerae</name>
    <dbReference type="NCBI Taxonomy" id="598644"/>
    <lineage>
        <taxon>Bacteria</taxon>
        <taxon>Bacillati</taxon>
        <taxon>Actinomycetota</taxon>
        <taxon>Actinomycetes</taxon>
        <taxon>Pseudonocardiales</taxon>
        <taxon>Pseudonocardiaceae</taxon>
        <taxon>Labedaea</taxon>
    </lineage>
</organism>
<evidence type="ECO:0000313" key="2">
    <source>
        <dbReference type="EMBL" id="TDQ00880.1"/>
    </source>
</evidence>
<evidence type="ECO:0000313" key="3">
    <source>
        <dbReference type="Proteomes" id="UP000295444"/>
    </source>
</evidence>
<reference evidence="2 3" key="1">
    <citation type="submission" date="2019-03" db="EMBL/GenBank/DDBJ databases">
        <title>Genomic Encyclopedia of Type Strains, Phase IV (KMG-IV): sequencing the most valuable type-strain genomes for metagenomic binning, comparative biology and taxonomic classification.</title>
        <authorList>
            <person name="Goeker M."/>
        </authorList>
    </citation>
    <scope>NUCLEOTIDE SEQUENCE [LARGE SCALE GENOMIC DNA]</scope>
    <source>
        <strain evidence="2 3">DSM 45361</strain>
    </source>
</reference>
<keyword evidence="1" id="KW-0472">Membrane</keyword>
<keyword evidence="3" id="KW-1185">Reference proteome</keyword>
<feature type="transmembrane region" description="Helical" evidence="1">
    <location>
        <begin position="35"/>
        <end position="57"/>
    </location>
</feature>
<dbReference type="Proteomes" id="UP000295444">
    <property type="component" value="Unassembled WGS sequence"/>
</dbReference>
<proteinExistence type="predicted"/>
<keyword evidence="1" id="KW-0812">Transmembrane</keyword>
<dbReference type="AlphaFoldDB" id="A0A4R6SH73"/>
<sequence length="94" mass="9525">MSVLTAVLVALGILVVIGCAVRAAAARDDLVRLHMLAPVTALGVPLLGLGVAITASWTWTTGTVVLIVVLLAVTGPPLTGAIANMIAATEQEDR</sequence>
<feature type="transmembrane region" description="Helical" evidence="1">
    <location>
        <begin position="64"/>
        <end position="87"/>
    </location>
</feature>
<dbReference type="EMBL" id="SNXZ01000002">
    <property type="protein sequence ID" value="TDQ00880.1"/>
    <property type="molecule type" value="Genomic_DNA"/>
</dbReference>
<dbReference type="Pfam" id="PF03334">
    <property type="entry name" value="PhaG_MnhG_YufB"/>
    <property type="match status" value="1"/>
</dbReference>